<evidence type="ECO:0000313" key="2">
    <source>
        <dbReference type="Proteomes" id="UP001348817"/>
    </source>
</evidence>
<dbReference type="RefSeq" id="WP_338394712.1">
    <property type="nucleotide sequence ID" value="NZ_AP025315.1"/>
</dbReference>
<evidence type="ECO:0000313" key="1">
    <source>
        <dbReference type="EMBL" id="BDD11579.1"/>
    </source>
</evidence>
<protein>
    <recommendedName>
        <fullName evidence="3">DUF1735 domain-containing protein</fullName>
    </recommendedName>
</protein>
<reference evidence="1 2" key="1">
    <citation type="submission" date="2021-12" db="EMBL/GenBank/DDBJ databases">
        <title>Genome sequencing of bacteria with rrn-lacking chromosome and rrn-plasmid.</title>
        <authorList>
            <person name="Anda M."/>
            <person name="Iwasaki W."/>
        </authorList>
    </citation>
    <scope>NUCLEOTIDE SEQUENCE [LARGE SCALE GENOMIC DNA]</scope>
    <source>
        <strain evidence="1 2">DSM 100852</strain>
        <plasmid evidence="1 2">pFA1</plasmid>
    </source>
</reference>
<sequence>MKGFRLFSGLGLVIALAVVFVAGGCNETDDEIRSKIEMSIPSDAPMSAYPGERVNFEIGTDQGLFIGKFRIYLDDQLLNEVTMPDSIAMTSFDYTPNETQAGDTLDFRLEVTLRFDSARMVSAHYPLYVKSVPESLLLPGDIPDQSSPCKSVVFEVIAPDMFPLDSLKTYLDDHVVDVSIPDSEGRVFFHFTPYSTHVGKTLQFEIEGINNGVQKHLTADYELEVVPMPSEFAGDTVWSVSSKLDGIAQSLIRVRNGRLHGDRGSPEPYPYSVNDFHMVLYTSGRVRMASPRETSSQPRSVRYYLNSGNTRNTGFSRLNISASEFTSIETAEDLKCILTQHSPSFSSAGVTSSSSLRYTGHDLILAYKSQSGQVGVIRVSDYRNKAYSAEAFVEIKVLANK</sequence>
<keyword evidence="1" id="KW-0614">Plasmid</keyword>
<dbReference type="KEGG" id="fax:FUAX_40110"/>
<evidence type="ECO:0008006" key="3">
    <source>
        <dbReference type="Google" id="ProtNLM"/>
    </source>
</evidence>
<geneLocation type="plasmid" evidence="1 2">
    <name>pFA1</name>
</geneLocation>
<dbReference type="Proteomes" id="UP001348817">
    <property type="component" value="Plasmid pFA1"/>
</dbReference>
<keyword evidence="2" id="KW-1185">Reference proteome</keyword>
<name>A0AAU9CHC3_9BACT</name>
<gene>
    <name evidence="1" type="ORF">FUAX_40110</name>
</gene>
<dbReference type="AlphaFoldDB" id="A0AAU9CHC3"/>
<dbReference type="EMBL" id="AP025315">
    <property type="protein sequence ID" value="BDD11579.1"/>
    <property type="molecule type" value="Genomic_DNA"/>
</dbReference>
<organism evidence="1 2">
    <name type="scientific">Fulvitalea axinellae</name>
    <dbReference type="NCBI Taxonomy" id="1182444"/>
    <lineage>
        <taxon>Bacteria</taxon>
        <taxon>Pseudomonadati</taxon>
        <taxon>Bacteroidota</taxon>
        <taxon>Cytophagia</taxon>
        <taxon>Cytophagales</taxon>
        <taxon>Persicobacteraceae</taxon>
        <taxon>Fulvitalea</taxon>
    </lineage>
</organism>
<dbReference type="PROSITE" id="PS51257">
    <property type="entry name" value="PROKAR_LIPOPROTEIN"/>
    <property type="match status" value="1"/>
</dbReference>
<proteinExistence type="predicted"/>
<accession>A0AAU9CHC3</accession>